<gene>
    <name evidence="1" type="ORF">BDR25DRAFT_343510</name>
</gene>
<sequence>MVCRWRKRVQFTEPTDMIGAALHLHWIFSSRRKAPLPSPERSIILVVMIHSGILLATHWEFIQSGIYINLDRRLRGVNDTPGQNLLTRQLLEVILFGRTAKTEVSDDLSDASMGADTSELLAVYDLFATCKGLFHPALPGTAQYSVHPPALHLPPQRS</sequence>
<dbReference type="Proteomes" id="UP000799755">
    <property type="component" value="Unassembled WGS sequence"/>
</dbReference>
<dbReference type="EMBL" id="MU003510">
    <property type="protein sequence ID" value="KAF2469838.1"/>
    <property type="molecule type" value="Genomic_DNA"/>
</dbReference>
<protein>
    <submittedName>
        <fullName evidence="1">Uncharacterized protein</fullName>
    </submittedName>
</protein>
<name>A0ACB6QTD9_9PLEO</name>
<organism evidence="1 2">
    <name type="scientific">Lindgomyces ingoldianus</name>
    <dbReference type="NCBI Taxonomy" id="673940"/>
    <lineage>
        <taxon>Eukaryota</taxon>
        <taxon>Fungi</taxon>
        <taxon>Dikarya</taxon>
        <taxon>Ascomycota</taxon>
        <taxon>Pezizomycotina</taxon>
        <taxon>Dothideomycetes</taxon>
        <taxon>Pleosporomycetidae</taxon>
        <taxon>Pleosporales</taxon>
        <taxon>Lindgomycetaceae</taxon>
        <taxon>Lindgomyces</taxon>
    </lineage>
</organism>
<comment type="caution">
    <text evidence="1">The sequence shown here is derived from an EMBL/GenBank/DDBJ whole genome shotgun (WGS) entry which is preliminary data.</text>
</comment>
<evidence type="ECO:0000313" key="2">
    <source>
        <dbReference type="Proteomes" id="UP000799755"/>
    </source>
</evidence>
<reference evidence="1" key="1">
    <citation type="journal article" date="2020" name="Stud. Mycol.">
        <title>101 Dothideomycetes genomes: a test case for predicting lifestyles and emergence of pathogens.</title>
        <authorList>
            <person name="Haridas S."/>
            <person name="Albert R."/>
            <person name="Binder M."/>
            <person name="Bloem J."/>
            <person name="Labutti K."/>
            <person name="Salamov A."/>
            <person name="Andreopoulos B."/>
            <person name="Baker S."/>
            <person name="Barry K."/>
            <person name="Bills G."/>
            <person name="Bluhm B."/>
            <person name="Cannon C."/>
            <person name="Castanera R."/>
            <person name="Culley D."/>
            <person name="Daum C."/>
            <person name="Ezra D."/>
            <person name="Gonzalez J."/>
            <person name="Henrissat B."/>
            <person name="Kuo A."/>
            <person name="Liang C."/>
            <person name="Lipzen A."/>
            <person name="Lutzoni F."/>
            <person name="Magnuson J."/>
            <person name="Mondo S."/>
            <person name="Nolan M."/>
            <person name="Ohm R."/>
            <person name="Pangilinan J."/>
            <person name="Park H.-J."/>
            <person name="Ramirez L."/>
            <person name="Alfaro M."/>
            <person name="Sun H."/>
            <person name="Tritt A."/>
            <person name="Yoshinaga Y."/>
            <person name="Zwiers L.-H."/>
            <person name="Turgeon B."/>
            <person name="Goodwin S."/>
            <person name="Spatafora J."/>
            <person name="Crous P."/>
            <person name="Grigoriev I."/>
        </authorList>
    </citation>
    <scope>NUCLEOTIDE SEQUENCE</scope>
    <source>
        <strain evidence="1">ATCC 200398</strain>
    </source>
</reference>
<keyword evidence="2" id="KW-1185">Reference proteome</keyword>
<accession>A0ACB6QTD9</accession>
<evidence type="ECO:0000313" key="1">
    <source>
        <dbReference type="EMBL" id="KAF2469838.1"/>
    </source>
</evidence>
<proteinExistence type="predicted"/>